<evidence type="ECO:0000256" key="1">
    <source>
        <dbReference type="SAM" id="MobiDB-lite"/>
    </source>
</evidence>
<proteinExistence type="predicted"/>
<gene>
    <name evidence="2" type="ordered locus">Gbro_3644</name>
</gene>
<dbReference type="SUPFAM" id="SSF140453">
    <property type="entry name" value="EsxAB dimer-like"/>
    <property type="match status" value="1"/>
</dbReference>
<dbReference type="InterPro" id="IPR036689">
    <property type="entry name" value="ESAT-6-like_sf"/>
</dbReference>
<dbReference type="STRING" id="526226.Gbro_3644"/>
<accession>D0L2C9</accession>
<evidence type="ECO:0008006" key="4">
    <source>
        <dbReference type="Google" id="ProtNLM"/>
    </source>
</evidence>
<sequence>MLNLPGAGTGGGSGVTLNVGDAHATAQSVASLVEEMKDTIGVIARHASNATPTWLGRAGVAFDGTHTDWNKAALTMNNLLDQIRTQLSAGFTGYEDQDSSASQGFGGNGTAV</sequence>
<name>D0L2C9_GORB4</name>
<dbReference type="KEGG" id="gbr:Gbro_3644"/>
<evidence type="ECO:0000313" key="2">
    <source>
        <dbReference type="EMBL" id="ACY22832.1"/>
    </source>
</evidence>
<dbReference type="HOGENOM" id="CLU_2246152_0_0_11"/>
<dbReference type="AlphaFoldDB" id="D0L2C9"/>
<dbReference type="Proteomes" id="UP000001219">
    <property type="component" value="Chromosome"/>
</dbReference>
<dbReference type="Pfam" id="PF06013">
    <property type="entry name" value="WXG100"/>
    <property type="match status" value="1"/>
</dbReference>
<dbReference type="OrthoDB" id="4578410at2"/>
<organism evidence="2 3">
    <name type="scientific">Gordonia bronchialis (strain ATCC 25592 / DSM 43247 / BCRC 13721 / JCM 3198 / KCTC 3076 / NBRC 16047 / NCTC 10667)</name>
    <name type="common">Rhodococcus bronchialis</name>
    <dbReference type="NCBI Taxonomy" id="526226"/>
    <lineage>
        <taxon>Bacteria</taxon>
        <taxon>Bacillati</taxon>
        <taxon>Actinomycetota</taxon>
        <taxon>Actinomycetes</taxon>
        <taxon>Mycobacteriales</taxon>
        <taxon>Gordoniaceae</taxon>
        <taxon>Gordonia</taxon>
    </lineage>
</organism>
<dbReference type="Gene3D" id="1.10.287.1060">
    <property type="entry name" value="ESAT-6-like"/>
    <property type="match status" value="1"/>
</dbReference>
<feature type="region of interest" description="Disordered" evidence="1">
    <location>
        <begin position="93"/>
        <end position="112"/>
    </location>
</feature>
<dbReference type="eggNOG" id="COG4842">
    <property type="taxonomic scope" value="Bacteria"/>
</dbReference>
<reference evidence="3" key="1">
    <citation type="submission" date="2009-10" db="EMBL/GenBank/DDBJ databases">
        <title>The complete chromosome of Gordonia bronchialis DSM 43247.</title>
        <authorList>
            <consortium name="US DOE Joint Genome Institute (JGI-PGF)"/>
            <person name="Lucas S."/>
            <person name="Copeland A."/>
            <person name="Lapidus A."/>
            <person name="Glavina del Rio T."/>
            <person name="Dalin E."/>
            <person name="Tice H."/>
            <person name="Bruce D."/>
            <person name="Goodwin L."/>
            <person name="Pitluck S."/>
            <person name="Kyrpides N."/>
            <person name="Mavromatis K."/>
            <person name="Ivanova N."/>
            <person name="Ovchinnikova G."/>
            <person name="Saunders E."/>
            <person name="Brettin T."/>
            <person name="Detter J.C."/>
            <person name="Han C."/>
            <person name="Larimer F."/>
            <person name="Land M."/>
            <person name="Hauser L."/>
            <person name="Markowitz V."/>
            <person name="Cheng J.-F."/>
            <person name="Hugenholtz P."/>
            <person name="Woyke T."/>
            <person name="Wu D."/>
            <person name="Jando M."/>
            <person name="Schneider S."/>
            <person name="Goeker M."/>
            <person name="Klenk H.-P."/>
            <person name="Eisen J.A."/>
        </authorList>
    </citation>
    <scope>NUCLEOTIDE SEQUENCE [LARGE SCALE GENOMIC DNA]</scope>
    <source>
        <strain evidence="3">ATCC 25592 / DSM 43247 / BCRC 13721 / JCM 3198 / KCTC 3076 / NBRC 16047 / NCTC 10667</strain>
    </source>
</reference>
<dbReference type="RefSeq" id="WP_012835342.1">
    <property type="nucleotide sequence ID" value="NC_013441.1"/>
</dbReference>
<dbReference type="EMBL" id="CP001802">
    <property type="protein sequence ID" value="ACY22832.1"/>
    <property type="molecule type" value="Genomic_DNA"/>
</dbReference>
<reference evidence="2 3" key="2">
    <citation type="journal article" date="2010" name="Stand. Genomic Sci.">
        <title>Complete genome sequence of Gordonia bronchialis type strain (3410).</title>
        <authorList>
            <person name="Ivanova N."/>
            <person name="Sikorski J."/>
            <person name="Jando M."/>
            <person name="Lapidus A."/>
            <person name="Nolan M."/>
            <person name="Lucas S."/>
            <person name="Del Rio T.G."/>
            <person name="Tice H."/>
            <person name="Copeland A."/>
            <person name="Cheng J.F."/>
            <person name="Chen F."/>
            <person name="Bruce D."/>
            <person name="Goodwin L."/>
            <person name="Pitluck S."/>
            <person name="Mavromatis K."/>
            <person name="Ovchinnikova G."/>
            <person name="Pati A."/>
            <person name="Chen A."/>
            <person name="Palaniappan K."/>
            <person name="Land M."/>
            <person name="Hauser L."/>
            <person name="Chang Y.J."/>
            <person name="Jeffries C.D."/>
            <person name="Chain P."/>
            <person name="Saunders E."/>
            <person name="Han C."/>
            <person name="Detter J.C."/>
            <person name="Brettin T."/>
            <person name="Rohde M."/>
            <person name="Goker M."/>
            <person name="Bristow J."/>
            <person name="Eisen J.A."/>
            <person name="Markowitz V."/>
            <person name="Hugenholtz P."/>
            <person name="Klenk H.P."/>
            <person name="Kyrpides N.C."/>
        </authorList>
    </citation>
    <scope>NUCLEOTIDE SEQUENCE [LARGE SCALE GENOMIC DNA]</scope>
    <source>
        <strain evidence="3">ATCC 25592 / DSM 43247 / BCRC 13721 / JCM 3198 / KCTC 3076 / NBRC 16047 / NCTC 10667</strain>
    </source>
</reference>
<protein>
    <recommendedName>
        <fullName evidence="4">ESAT-6-like protein</fullName>
    </recommendedName>
</protein>
<dbReference type="InterPro" id="IPR010310">
    <property type="entry name" value="T7SS_ESAT-6-like"/>
</dbReference>
<keyword evidence="3" id="KW-1185">Reference proteome</keyword>
<evidence type="ECO:0000313" key="3">
    <source>
        <dbReference type="Proteomes" id="UP000001219"/>
    </source>
</evidence>